<evidence type="ECO:0000313" key="2">
    <source>
        <dbReference type="EMBL" id="MCC2166759.1"/>
    </source>
</evidence>
<dbReference type="GO" id="GO:0003677">
    <property type="term" value="F:DNA binding"/>
    <property type="evidence" value="ECO:0007669"/>
    <property type="project" value="InterPro"/>
</dbReference>
<accession>A0AAE3DLT8</accession>
<dbReference type="Pfam" id="PF13560">
    <property type="entry name" value="HTH_31"/>
    <property type="match status" value="1"/>
</dbReference>
<keyword evidence="3" id="KW-1185">Reference proteome</keyword>
<gene>
    <name evidence="2" type="ORF">LKD45_03420</name>
</gene>
<dbReference type="Proteomes" id="UP001199355">
    <property type="component" value="Unassembled WGS sequence"/>
</dbReference>
<dbReference type="EMBL" id="JAJEQF010000005">
    <property type="protein sequence ID" value="MCC2166759.1"/>
    <property type="molecule type" value="Genomic_DNA"/>
</dbReference>
<dbReference type="PROSITE" id="PS50943">
    <property type="entry name" value="HTH_CROC1"/>
    <property type="match status" value="1"/>
</dbReference>
<dbReference type="InterPro" id="IPR001387">
    <property type="entry name" value="Cro/C1-type_HTH"/>
</dbReference>
<protein>
    <submittedName>
        <fullName evidence="2">Helix-turn-helix domain-containing protein</fullName>
    </submittedName>
</protein>
<proteinExistence type="predicted"/>
<evidence type="ECO:0000259" key="1">
    <source>
        <dbReference type="PROSITE" id="PS50943"/>
    </source>
</evidence>
<sequence length="85" mass="9692">MSTKLSQDVSIGENLRILRKRAGYSQERAAAQLELMGISMSREIISQMESGHHNIRISVLLAFKQVYEVDSFDDFFVQQEKGGDR</sequence>
<organism evidence="2 3">
    <name type="scientific">Gallintestinimicrobium propionicum</name>
    <dbReference type="NCBI Taxonomy" id="2981770"/>
    <lineage>
        <taxon>Bacteria</taxon>
        <taxon>Bacillati</taxon>
        <taxon>Bacillota</taxon>
        <taxon>Clostridia</taxon>
        <taxon>Lachnospirales</taxon>
        <taxon>Lachnospiraceae</taxon>
        <taxon>Gallintestinimicrobium</taxon>
    </lineage>
</organism>
<comment type="caution">
    <text evidence="2">The sequence shown here is derived from an EMBL/GenBank/DDBJ whole genome shotgun (WGS) entry which is preliminary data.</text>
</comment>
<dbReference type="InterPro" id="IPR010982">
    <property type="entry name" value="Lambda_DNA-bd_dom_sf"/>
</dbReference>
<dbReference type="Gene3D" id="1.10.260.40">
    <property type="entry name" value="lambda repressor-like DNA-binding domains"/>
    <property type="match status" value="1"/>
</dbReference>
<name>A0AAE3DLT8_9FIRM</name>
<dbReference type="AlphaFoldDB" id="A0AAE3DLT8"/>
<reference evidence="2 3" key="1">
    <citation type="submission" date="2021-10" db="EMBL/GenBank/DDBJ databases">
        <title>Anaerobic single-cell dispensing facilitates the cultivation of human gut bacteria.</title>
        <authorList>
            <person name="Afrizal A."/>
        </authorList>
    </citation>
    <scope>NUCLEOTIDE SEQUENCE [LARGE SCALE GENOMIC DNA]</scope>
    <source>
        <strain evidence="2 3">CLA-AA-H244</strain>
    </source>
</reference>
<dbReference type="RefSeq" id="WP_021915849.1">
    <property type="nucleotide sequence ID" value="NZ_JAJEQF010000005.1"/>
</dbReference>
<feature type="domain" description="HTH cro/C1-type" evidence="1">
    <location>
        <begin position="15"/>
        <end position="75"/>
    </location>
</feature>
<dbReference type="CDD" id="cd00093">
    <property type="entry name" value="HTH_XRE"/>
    <property type="match status" value="1"/>
</dbReference>
<dbReference type="SUPFAM" id="SSF47413">
    <property type="entry name" value="lambda repressor-like DNA-binding domains"/>
    <property type="match status" value="1"/>
</dbReference>
<evidence type="ECO:0000313" key="3">
    <source>
        <dbReference type="Proteomes" id="UP001199355"/>
    </source>
</evidence>